<keyword evidence="2" id="KW-1185">Reference proteome</keyword>
<name>A0ABU6Z6I9_9FABA</name>
<evidence type="ECO:0000313" key="2">
    <source>
        <dbReference type="Proteomes" id="UP001341840"/>
    </source>
</evidence>
<sequence length="220" mass="24953">MASSQVQFDCVPPVAACHENIKSFETDNLDDSWVSRVSKNNLGTLCFMKKNNVLGNEKEDSSLSALMSPRHSATVKNHHLKNHNDNHKENPLRCSSFVLRSSQSCAPADDSSSLADISHLAASSLVRIWEKRLHHQTNETQTPTSPVAISSTPRIRGRRAFNDLLIHFENERYRELNDLALAAPVSKFTKRGRIQVYTNKKWHCYHLLFVCLLLDFIAKQ</sequence>
<comment type="caution">
    <text evidence="1">The sequence shown here is derived from an EMBL/GenBank/DDBJ whole genome shotgun (WGS) entry which is preliminary data.</text>
</comment>
<dbReference type="PANTHER" id="PTHR47820">
    <property type="entry name" value="BNAC05G24000D PROTEIN"/>
    <property type="match status" value="1"/>
</dbReference>
<gene>
    <name evidence="1" type="ORF">PIB30_019201</name>
</gene>
<evidence type="ECO:0000313" key="1">
    <source>
        <dbReference type="EMBL" id="MED6217611.1"/>
    </source>
</evidence>
<accession>A0ABU6Z6I9</accession>
<protein>
    <submittedName>
        <fullName evidence="1">Uncharacterized protein</fullName>
    </submittedName>
</protein>
<proteinExistence type="predicted"/>
<dbReference type="Proteomes" id="UP001341840">
    <property type="component" value="Unassembled WGS sequence"/>
</dbReference>
<dbReference type="PANTHER" id="PTHR47820:SF3">
    <property type="entry name" value="OS07G0499800 PROTEIN"/>
    <property type="match status" value="1"/>
</dbReference>
<organism evidence="1 2">
    <name type="scientific">Stylosanthes scabra</name>
    <dbReference type="NCBI Taxonomy" id="79078"/>
    <lineage>
        <taxon>Eukaryota</taxon>
        <taxon>Viridiplantae</taxon>
        <taxon>Streptophyta</taxon>
        <taxon>Embryophyta</taxon>
        <taxon>Tracheophyta</taxon>
        <taxon>Spermatophyta</taxon>
        <taxon>Magnoliopsida</taxon>
        <taxon>eudicotyledons</taxon>
        <taxon>Gunneridae</taxon>
        <taxon>Pentapetalae</taxon>
        <taxon>rosids</taxon>
        <taxon>fabids</taxon>
        <taxon>Fabales</taxon>
        <taxon>Fabaceae</taxon>
        <taxon>Papilionoideae</taxon>
        <taxon>50 kb inversion clade</taxon>
        <taxon>dalbergioids sensu lato</taxon>
        <taxon>Dalbergieae</taxon>
        <taxon>Pterocarpus clade</taxon>
        <taxon>Stylosanthes</taxon>
    </lineage>
</organism>
<dbReference type="EMBL" id="JASCZI010271919">
    <property type="protein sequence ID" value="MED6217611.1"/>
    <property type="molecule type" value="Genomic_DNA"/>
</dbReference>
<reference evidence="1 2" key="1">
    <citation type="journal article" date="2023" name="Plants (Basel)">
        <title>Bridging the Gap: Combining Genomics and Transcriptomics Approaches to Understand Stylosanthes scabra, an Orphan Legume from the Brazilian Caatinga.</title>
        <authorList>
            <person name="Ferreira-Neto J.R.C."/>
            <person name="da Silva M.D."/>
            <person name="Binneck E."/>
            <person name="de Melo N.F."/>
            <person name="da Silva R.H."/>
            <person name="de Melo A.L.T.M."/>
            <person name="Pandolfi V."/>
            <person name="Bustamante F.O."/>
            <person name="Brasileiro-Vidal A.C."/>
            <person name="Benko-Iseppon A.M."/>
        </authorList>
    </citation>
    <scope>NUCLEOTIDE SEQUENCE [LARGE SCALE GENOMIC DNA]</scope>
    <source>
        <tissue evidence="1">Leaves</tissue>
    </source>
</reference>